<reference evidence="1 2" key="1">
    <citation type="submission" date="2020-08" db="EMBL/GenBank/DDBJ databases">
        <title>Edaphobacter telluris sp. nov. and Acidobacterium dinghuensis sp. nov., two acidobacteria isolated from forest soil.</title>
        <authorList>
            <person name="Fu J."/>
            <person name="Qiu L."/>
        </authorList>
    </citation>
    <scope>NUCLEOTIDE SEQUENCE [LARGE SCALE GENOMIC DNA]</scope>
    <source>
        <strain evidence="1">4Y35</strain>
    </source>
</reference>
<organism evidence="1 2">
    <name type="scientific">Alloacidobacterium dinghuense</name>
    <dbReference type="NCBI Taxonomy" id="2763107"/>
    <lineage>
        <taxon>Bacteria</taxon>
        <taxon>Pseudomonadati</taxon>
        <taxon>Acidobacteriota</taxon>
        <taxon>Terriglobia</taxon>
        <taxon>Terriglobales</taxon>
        <taxon>Acidobacteriaceae</taxon>
        <taxon>Alloacidobacterium</taxon>
    </lineage>
</organism>
<accession>A0A7G8BQK0</accession>
<protein>
    <submittedName>
        <fullName evidence="1">ROK family protein</fullName>
    </submittedName>
</protein>
<dbReference type="InterPro" id="IPR036390">
    <property type="entry name" value="WH_DNA-bd_sf"/>
</dbReference>
<evidence type="ECO:0000313" key="2">
    <source>
        <dbReference type="Proteomes" id="UP000515312"/>
    </source>
</evidence>
<dbReference type="InterPro" id="IPR043129">
    <property type="entry name" value="ATPase_NBD"/>
</dbReference>
<dbReference type="Proteomes" id="UP000515312">
    <property type="component" value="Chromosome"/>
</dbReference>
<keyword evidence="2" id="KW-1185">Reference proteome</keyword>
<dbReference type="InterPro" id="IPR036388">
    <property type="entry name" value="WH-like_DNA-bd_sf"/>
</dbReference>
<dbReference type="KEGG" id="adin:H7849_06290"/>
<proteinExistence type="predicted"/>
<dbReference type="SUPFAM" id="SSF53067">
    <property type="entry name" value="Actin-like ATPase domain"/>
    <property type="match status" value="1"/>
</dbReference>
<dbReference type="InterPro" id="IPR001387">
    <property type="entry name" value="Cro/C1-type_HTH"/>
</dbReference>
<dbReference type="SUPFAM" id="SSF46785">
    <property type="entry name" value="Winged helix' DNA-binding domain"/>
    <property type="match status" value="1"/>
</dbReference>
<dbReference type="AlphaFoldDB" id="A0A7G8BQK0"/>
<dbReference type="PANTHER" id="PTHR18964">
    <property type="entry name" value="ROK (REPRESSOR, ORF, KINASE) FAMILY"/>
    <property type="match status" value="1"/>
</dbReference>
<gene>
    <name evidence="1" type="ORF">H7849_06290</name>
</gene>
<dbReference type="InterPro" id="IPR000600">
    <property type="entry name" value="ROK"/>
</dbReference>
<name>A0A7G8BQK0_9BACT</name>
<dbReference type="CDD" id="cd00093">
    <property type="entry name" value="HTH_XRE"/>
    <property type="match status" value="1"/>
</dbReference>
<dbReference type="Gene3D" id="1.10.10.10">
    <property type="entry name" value="Winged helix-like DNA-binding domain superfamily/Winged helix DNA-binding domain"/>
    <property type="match status" value="1"/>
</dbReference>
<dbReference type="Pfam" id="PF00480">
    <property type="entry name" value="ROK"/>
    <property type="match status" value="1"/>
</dbReference>
<dbReference type="EMBL" id="CP060394">
    <property type="protein sequence ID" value="QNI34820.1"/>
    <property type="molecule type" value="Genomic_DNA"/>
</dbReference>
<evidence type="ECO:0000313" key="1">
    <source>
        <dbReference type="EMBL" id="QNI34820.1"/>
    </source>
</evidence>
<sequence>MRLIDLAELQLASSETARIINRDIVLELIRASQPISRADLARRSGLGRSTISQIVEQLIGENWVREGAMGSLPRGRRPTMVGLNEDLVAIAVDIHPKQASVALVDLNGRLLSRWPVPLTSDPEASMRLIIDCIQRMHHNAPRKSTEGIGISLPGRINPTTQRLIFAPNLKWADFDIKKLVETRMGMPVMMENDATACLLAELTFARMDGVRDAVLVAVAEGVGTCVLTNGQLVAGHNGMAGEFGHVPIDPNGPRCGCGKKGCWEVFSSSRAALRYYRELRPKGPSVPFQELLNLAEGGDSAAAQALTMQATWIGRGLRTIIAGVSPSMILIAGDLTSTWHRFGPVIEKEVATLTLAGTPPVIKPTHEGEIARLRGAAALVFQRGARRTNSTSETSSTTESA</sequence>
<dbReference type="Gene3D" id="3.30.420.40">
    <property type="match status" value="2"/>
</dbReference>
<dbReference type="PANTHER" id="PTHR18964:SF110">
    <property type="entry name" value="TRANSCRIPTIONAL REGULATOR, XYLR-RELATED"/>
    <property type="match status" value="1"/>
</dbReference>